<dbReference type="Gene3D" id="2.160.20.10">
    <property type="entry name" value="Single-stranded right-handed beta-helix, Pectin lyase-like"/>
    <property type="match status" value="2"/>
</dbReference>
<dbReference type="SUPFAM" id="SSF51126">
    <property type="entry name" value="Pectin lyase-like"/>
    <property type="match status" value="1"/>
</dbReference>
<dbReference type="AlphaFoldDB" id="A0A1G1XKB9"/>
<sequence length="1138" mass="121225">MDKIKTFLIIGFVSIFLLISQDAASGATYYVDQTSGLDGNIGTATDQAWQTINKVNSSSFSAGDSILFKKGEIWREQLTTPSSGASGTPILFGSYGTGNRPKIYGSTQITTWDNSSIPAGTGDLSDESFEGTGYEETWTETVGSGSIVDEDSTDITPPTDGGSQILKVQKVSSNYNAKTSRDLGSEQNTTYARFYVYITAEGMANGQEIYLARGLNASLTMPWYFGITQNSSGEVRFRFALYNNGTTAYYSYPSTAPGTGSINVNQWYKVEVKYDATNLTWEWRLDGTSLYSGSLTGTLRNPPRYFELGDAGLSLTMTAYIDRFAVNSSSYLSESQALPANVWKSAIGSAPSGAWFITPDSVVHWGDKKSQLTDLVAQYDWYQGNNYVFTYAVSDPTALYSAMEVATRDYAVYADNKSYLTIQNLETVYNGLAGIKTLEGSDITISGNSTHHTGENFGTGSLGRSLWTSGTDNILIASNIVHNSALSGIWTYTGTDNNSGIVIENNESYDNGHTNIDVLCSKASIMTVSNVTIRYNNAYFTSSYPDLNVGSNNYFISGQSSCTVSNVNVYHNLGYNTAGAQLQLNYKVSNANIYNNTFVGTLPGINAWVSGINIDAVTDGTTNVVLKNNTVQDIYSGVGGGDRAFAYKDLNSFSAVNYNNWYQAAGGTRIYAGLIGSSSYHYDDFALYKSDTGFDASGFWQDPVYVSTSSPNLRLLRTSGLIDNGVNLGITLDYAGTSIPQGAGYDIGAYEYIPLNVTINQAVGQSDPTSSSTVDFTAVFSESVADFATGDVTLSGTAGATTAIVTGSGTTYNIAVSGMATSGTVLASIAVDKATGSTGNTNEASTSTDNSITYSTTNPPVLTSITISDSSGYTNDSTPIISVVSSNNPSHVAFSCNSGSDWSSWIVYNDSISSFNITSGATGCTSSDSSKTITAKLKNLASEESSTTNDSTYYDTTGPSIPTTPTTTTGSADITPTWTWTASTDAGAGLGSTPYTVQWCQNPDHSGCSTNTATSTSNSFTHATSLNYDTWYFRAKATDALNQESSFSGNGSITLTASGGGGNISGGGGGYVFPSPTPTHTNISTYATTTPNYGEGLSEEERQRLIKILTEKLKELLTLLIKLLTEKIEEMTQTKTLT</sequence>
<dbReference type="InterPro" id="IPR011050">
    <property type="entry name" value="Pectin_lyase_fold/virulence"/>
</dbReference>
<dbReference type="Pfam" id="PF13229">
    <property type="entry name" value="Beta_helix"/>
    <property type="match status" value="1"/>
</dbReference>
<dbReference type="GO" id="GO:0004553">
    <property type="term" value="F:hydrolase activity, hydrolyzing O-glycosyl compounds"/>
    <property type="evidence" value="ECO:0007669"/>
    <property type="project" value="InterPro"/>
</dbReference>
<feature type="region of interest" description="Disordered" evidence="2">
    <location>
        <begin position="946"/>
        <end position="976"/>
    </location>
</feature>
<dbReference type="InterPro" id="IPR059226">
    <property type="entry name" value="Choice_anch_Q_dom"/>
</dbReference>
<dbReference type="InterPro" id="IPR000757">
    <property type="entry name" value="Beta-glucanase-like"/>
</dbReference>
<dbReference type="EMBL" id="MHHY01000009">
    <property type="protein sequence ID" value="OGY40344.1"/>
    <property type="molecule type" value="Genomic_DNA"/>
</dbReference>
<dbReference type="GO" id="GO:0005975">
    <property type="term" value="P:carbohydrate metabolic process"/>
    <property type="evidence" value="ECO:0007669"/>
    <property type="project" value="InterPro"/>
</dbReference>
<keyword evidence="3" id="KW-0732">Signal</keyword>
<evidence type="ECO:0000256" key="3">
    <source>
        <dbReference type="SAM" id="SignalP"/>
    </source>
</evidence>
<dbReference type="Proteomes" id="UP000178570">
    <property type="component" value="Unassembled WGS sequence"/>
</dbReference>
<feature type="chain" id="PRO_5009581339" description="GH16 domain-containing protein" evidence="3">
    <location>
        <begin position="24"/>
        <end position="1138"/>
    </location>
</feature>
<feature type="signal peptide" evidence="3">
    <location>
        <begin position="1"/>
        <end position="23"/>
    </location>
</feature>
<dbReference type="PROSITE" id="PS51762">
    <property type="entry name" value="GH16_2"/>
    <property type="match status" value="1"/>
</dbReference>
<comment type="caution">
    <text evidence="5">The sequence shown here is derived from an EMBL/GenBank/DDBJ whole genome shotgun (WGS) entry which is preliminary data.</text>
</comment>
<evidence type="ECO:0000256" key="2">
    <source>
        <dbReference type="SAM" id="MobiDB-lite"/>
    </source>
</evidence>
<protein>
    <recommendedName>
        <fullName evidence="4">GH16 domain-containing protein</fullName>
    </recommendedName>
</protein>
<feature type="region of interest" description="Disordered" evidence="2">
    <location>
        <begin position="143"/>
        <end position="162"/>
    </location>
</feature>
<dbReference type="InterPro" id="IPR006626">
    <property type="entry name" value="PbH1"/>
</dbReference>
<dbReference type="InterPro" id="IPR013320">
    <property type="entry name" value="ConA-like_dom_sf"/>
</dbReference>
<evidence type="ECO:0000259" key="4">
    <source>
        <dbReference type="PROSITE" id="PS51762"/>
    </source>
</evidence>
<dbReference type="STRING" id="1797529.A2570_03650"/>
<dbReference type="SUPFAM" id="SSF49899">
    <property type="entry name" value="Concanavalin A-like lectins/glucanases"/>
    <property type="match status" value="1"/>
</dbReference>
<feature type="domain" description="GH16" evidence="4">
    <location>
        <begin position="110"/>
        <end position="384"/>
    </location>
</feature>
<dbReference type="InterPro" id="IPR013783">
    <property type="entry name" value="Ig-like_fold"/>
</dbReference>
<dbReference type="Gene3D" id="2.60.40.10">
    <property type="entry name" value="Immunoglobulins"/>
    <property type="match status" value="1"/>
</dbReference>
<proteinExistence type="predicted"/>
<dbReference type="InterPro" id="IPR039448">
    <property type="entry name" value="Beta_helix"/>
</dbReference>
<evidence type="ECO:0000256" key="1">
    <source>
        <dbReference type="SAM" id="Coils"/>
    </source>
</evidence>
<feature type="coiled-coil region" evidence="1">
    <location>
        <begin position="1106"/>
        <end position="1134"/>
    </location>
</feature>
<dbReference type="SMART" id="SM00710">
    <property type="entry name" value="PbH1"/>
    <property type="match status" value="6"/>
</dbReference>
<dbReference type="NCBIfam" id="NF041518">
    <property type="entry name" value="choice_anch_Q"/>
    <property type="match status" value="1"/>
</dbReference>
<gene>
    <name evidence="5" type="ORF">A2570_03650</name>
</gene>
<organism evidence="5 6">
    <name type="scientific">Candidatus Brennerbacteria bacterium RIFOXYD1_FULL_41_16</name>
    <dbReference type="NCBI Taxonomy" id="1797529"/>
    <lineage>
        <taxon>Bacteria</taxon>
        <taxon>Candidatus Brenneribacteriota</taxon>
    </lineage>
</organism>
<reference evidence="5 6" key="1">
    <citation type="journal article" date="2016" name="Nat. Commun.">
        <title>Thousands of microbial genomes shed light on interconnected biogeochemical processes in an aquifer system.</title>
        <authorList>
            <person name="Anantharaman K."/>
            <person name="Brown C.T."/>
            <person name="Hug L.A."/>
            <person name="Sharon I."/>
            <person name="Castelle C.J."/>
            <person name="Probst A.J."/>
            <person name="Thomas B.C."/>
            <person name="Singh A."/>
            <person name="Wilkins M.J."/>
            <person name="Karaoz U."/>
            <person name="Brodie E.L."/>
            <person name="Williams K.H."/>
            <person name="Hubbard S.S."/>
            <person name="Banfield J.F."/>
        </authorList>
    </citation>
    <scope>NUCLEOTIDE SEQUENCE [LARGE SCALE GENOMIC DNA]</scope>
</reference>
<evidence type="ECO:0000313" key="5">
    <source>
        <dbReference type="EMBL" id="OGY40344.1"/>
    </source>
</evidence>
<dbReference type="InterPro" id="IPR012334">
    <property type="entry name" value="Pectin_lyas_fold"/>
</dbReference>
<keyword evidence="1" id="KW-0175">Coiled coil</keyword>
<accession>A0A1G1XKB9</accession>
<evidence type="ECO:0000313" key="6">
    <source>
        <dbReference type="Proteomes" id="UP000178570"/>
    </source>
</evidence>
<name>A0A1G1XKB9_9BACT</name>